<feature type="non-terminal residue" evidence="1">
    <location>
        <position position="210"/>
    </location>
</feature>
<gene>
    <name evidence="1" type="ORF">S01H4_14214</name>
</gene>
<accession>X0YUK5</accession>
<proteinExistence type="predicted"/>
<sequence length="210" mass="23810">MSREAVETIEYKGHTIEIFPDDCGESPRDWDNITEIHYHANSYVLGDTNWYGKIDEYDAMLKQAKRQGDLVIPMFAYIHSGVHLSLESFYGKLPQGHAEFDSGRAGSVIVRRKEILDNWGAKRMSAALREKGYNAAKGDIDTLNQFFAGDVYGYVVDGDGDSCWGFYGTKDCIDEAEGIVDWIVKDTIKKHVKKVKQWIKGKVPLQYRTG</sequence>
<comment type="caution">
    <text evidence="1">The sequence shown here is derived from an EMBL/GenBank/DDBJ whole genome shotgun (WGS) entry which is preliminary data.</text>
</comment>
<dbReference type="EMBL" id="BART01006238">
    <property type="protein sequence ID" value="GAG59940.1"/>
    <property type="molecule type" value="Genomic_DNA"/>
</dbReference>
<evidence type="ECO:0000313" key="1">
    <source>
        <dbReference type="EMBL" id="GAG59940.1"/>
    </source>
</evidence>
<reference evidence="1" key="1">
    <citation type="journal article" date="2014" name="Front. Microbiol.">
        <title>High frequency of phylogenetically diverse reductive dehalogenase-homologous genes in deep subseafloor sedimentary metagenomes.</title>
        <authorList>
            <person name="Kawai M."/>
            <person name="Futagami T."/>
            <person name="Toyoda A."/>
            <person name="Takaki Y."/>
            <person name="Nishi S."/>
            <person name="Hori S."/>
            <person name="Arai W."/>
            <person name="Tsubouchi T."/>
            <person name="Morono Y."/>
            <person name="Uchiyama I."/>
            <person name="Ito T."/>
            <person name="Fujiyama A."/>
            <person name="Inagaki F."/>
            <person name="Takami H."/>
        </authorList>
    </citation>
    <scope>NUCLEOTIDE SEQUENCE</scope>
    <source>
        <strain evidence="1">Expedition CK06-06</strain>
    </source>
</reference>
<organism evidence="1">
    <name type="scientific">marine sediment metagenome</name>
    <dbReference type="NCBI Taxonomy" id="412755"/>
    <lineage>
        <taxon>unclassified sequences</taxon>
        <taxon>metagenomes</taxon>
        <taxon>ecological metagenomes</taxon>
    </lineage>
</organism>
<protein>
    <submittedName>
        <fullName evidence="1">Uncharacterized protein</fullName>
    </submittedName>
</protein>
<dbReference type="AlphaFoldDB" id="X0YUK5"/>
<name>X0YUK5_9ZZZZ</name>